<reference evidence="6 7" key="1">
    <citation type="submission" date="2017-06" db="EMBL/GenBank/DDBJ databases">
        <authorList>
            <person name="Kim H.J."/>
            <person name="Triplett B.A."/>
        </authorList>
    </citation>
    <scope>NUCLEOTIDE SEQUENCE [LARGE SCALE GENOMIC DNA]</scope>
    <source>
        <strain evidence="6">FRACA_ARgP5</strain>
    </source>
</reference>
<gene>
    <name evidence="6" type="ORF">FRACA_490016</name>
</gene>
<proteinExistence type="predicted"/>
<organism evidence="6 7">
    <name type="scientific">Frankia canadensis</name>
    <dbReference type="NCBI Taxonomy" id="1836972"/>
    <lineage>
        <taxon>Bacteria</taxon>
        <taxon>Bacillati</taxon>
        <taxon>Actinomycetota</taxon>
        <taxon>Actinomycetes</taxon>
        <taxon>Frankiales</taxon>
        <taxon>Frankiaceae</taxon>
        <taxon>Frankia</taxon>
    </lineage>
</organism>
<dbReference type="GO" id="GO:0005524">
    <property type="term" value="F:ATP binding"/>
    <property type="evidence" value="ECO:0007669"/>
    <property type="project" value="UniProtKB-KW"/>
</dbReference>
<evidence type="ECO:0000256" key="2">
    <source>
        <dbReference type="ARBA" id="ARBA00022840"/>
    </source>
</evidence>
<dbReference type="GO" id="GO:0043565">
    <property type="term" value="F:sequence-specific DNA binding"/>
    <property type="evidence" value="ECO:0007669"/>
    <property type="project" value="InterPro"/>
</dbReference>
<keyword evidence="2" id="KW-0067">ATP-binding</keyword>
<keyword evidence="7" id="KW-1185">Reference proteome</keyword>
<dbReference type="InterPro" id="IPR009057">
    <property type="entry name" value="Homeodomain-like_sf"/>
</dbReference>
<dbReference type="InterPro" id="IPR058031">
    <property type="entry name" value="AAA_lid_NorR"/>
</dbReference>
<sequence>MTHNTYRGVAPEAATRSLLRERQSSAWPGGFTVSQTVLESWARCLKAGLDPAMTSPARATKPREQDLRFAEQADSVLASRRDDLEQSESCLSLTNAEGVILRQWLGSRALAARLEHLDITPGFVVDESVIGTSSGTSLLSRRPTLVRGPEHFATQFSALTSAGTVITHPVSRRVVGSLNLTCHFADTSRLALAWIRQLTADVEAALLHRSSRAERTLIERFIRENRDTGHPVLAVSSDTIVTNAAAARLLGGVDQAGIWEQAARVLTADHSIVDALTVTDGRRLRARYLPIHDDDRIVGVIVRLIRTADAGHPTSTPVPTPTLDGLVGHSAAWRCLAREVRAAGSRPMLVVGEPGSGRASIASVDLPSEAPVLDARDAAVAPEAWVARLTGLLRERPSALLMRHLDETPADLTAAVADALSSASGRTILRATATRIPGTSGRDELVAPFGAVIHVPPLAARLEDLPDLLRHLTERHTPPGTPPPRWMPDAVQALSRLDWPANLRSLETLVAQVVAMAHTGYIGARDLPAHVISAASRRTLVGLERAEATTILQALRDHQGNKKDAAAALGIARSTLYRKMRALGIDLDTHSF</sequence>
<dbReference type="Pfam" id="PF25601">
    <property type="entry name" value="AAA_lid_14"/>
    <property type="match status" value="1"/>
</dbReference>
<dbReference type="PRINTS" id="PR01590">
    <property type="entry name" value="HTHFIS"/>
</dbReference>
<dbReference type="PANTHER" id="PTHR32071:SF57">
    <property type="entry name" value="C4-DICARBOXYLATE TRANSPORT TRANSCRIPTIONAL REGULATORY PROTEIN DCTD"/>
    <property type="match status" value="1"/>
</dbReference>
<evidence type="ECO:0000256" key="3">
    <source>
        <dbReference type="ARBA" id="ARBA00023015"/>
    </source>
</evidence>
<keyword evidence="1" id="KW-0547">Nucleotide-binding</keyword>
<dbReference type="Gene3D" id="3.30.450.40">
    <property type="match status" value="1"/>
</dbReference>
<dbReference type="InterPro" id="IPR027417">
    <property type="entry name" value="P-loop_NTPase"/>
</dbReference>
<dbReference type="GO" id="GO:0006355">
    <property type="term" value="P:regulation of DNA-templated transcription"/>
    <property type="evidence" value="ECO:0007669"/>
    <property type="project" value="InterPro"/>
</dbReference>
<evidence type="ECO:0000259" key="5">
    <source>
        <dbReference type="PROSITE" id="PS50045"/>
    </source>
</evidence>
<dbReference type="EMBL" id="FZMO01000434">
    <property type="protein sequence ID" value="SNQ50584.1"/>
    <property type="molecule type" value="Genomic_DNA"/>
</dbReference>
<evidence type="ECO:0000256" key="1">
    <source>
        <dbReference type="ARBA" id="ARBA00022741"/>
    </source>
</evidence>
<evidence type="ECO:0000313" key="6">
    <source>
        <dbReference type="EMBL" id="SNQ50584.1"/>
    </source>
</evidence>
<dbReference type="Gene3D" id="1.10.8.60">
    <property type="match status" value="1"/>
</dbReference>
<keyword evidence="4" id="KW-0804">Transcription</keyword>
<name>A0A2I2KY38_9ACTN</name>
<evidence type="ECO:0000313" key="7">
    <source>
        <dbReference type="Proteomes" id="UP000234331"/>
    </source>
</evidence>
<keyword evidence="3" id="KW-0805">Transcription regulation</keyword>
<dbReference type="Proteomes" id="UP000234331">
    <property type="component" value="Unassembled WGS sequence"/>
</dbReference>
<dbReference type="InterPro" id="IPR002197">
    <property type="entry name" value="HTH_Fis"/>
</dbReference>
<dbReference type="SUPFAM" id="SSF46689">
    <property type="entry name" value="Homeodomain-like"/>
    <property type="match status" value="1"/>
</dbReference>
<dbReference type="SUPFAM" id="SSF52540">
    <property type="entry name" value="P-loop containing nucleoside triphosphate hydrolases"/>
    <property type="match status" value="1"/>
</dbReference>
<dbReference type="PANTHER" id="PTHR32071">
    <property type="entry name" value="TRANSCRIPTIONAL REGULATORY PROTEIN"/>
    <property type="match status" value="1"/>
</dbReference>
<feature type="domain" description="Sigma-54 factor interaction" evidence="5">
    <location>
        <begin position="387"/>
        <end position="515"/>
    </location>
</feature>
<dbReference type="Pfam" id="PF02954">
    <property type="entry name" value="HTH_8"/>
    <property type="match status" value="1"/>
</dbReference>
<dbReference type="Gene3D" id="1.10.10.60">
    <property type="entry name" value="Homeodomain-like"/>
    <property type="match status" value="1"/>
</dbReference>
<accession>A0A2I2KY38</accession>
<evidence type="ECO:0000256" key="4">
    <source>
        <dbReference type="ARBA" id="ARBA00023163"/>
    </source>
</evidence>
<dbReference type="InterPro" id="IPR029016">
    <property type="entry name" value="GAF-like_dom_sf"/>
</dbReference>
<protein>
    <submittedName>
        <fullName evidence="6">Fis family transcriptional regulator</fullName>
    </submittedName>
</protein>
<dbReference type="PROSITE" id="PS50045">
    <property type="entry name" value="SIGMA54_INTERACT_4"/>
    <property type="match status" value="1"/>
</dbReference>
<dbReference type="RefSeq" id="WP_207770496.1">
    <property type="nucleotide sequence ID" value="NZ_FZMO01000434.1"/>
</dbReference>
<dbReference type="AlphaFoldDB" id="A0A2I2KY38"/>
<dbReference type="InterPro" id="IPR002078">
    <property type="entry name" value="Sigma_54_int"/>
</dbReference>